<protein>
    <submittedName>
        <fullName evidence="1">Uncharacterized protein</fullName>
    </submittedName>
</protein>
<proteinExistence type="predicted"/>
<organism evidence="1">
    <name type="scientific">Anguilla anguilla</name>
    <name type="common">European freshwater eel</name>
    <name type="synonym">Muraena anguilla</name>
    <dbReference type="NCBI Taxonomy" id="7936"/>
    <lineage>
        <taxon>Eukaryota</taxon>
        <taxon>Metazoa</taxon>
        <taxon>Chordata</taxon>
        <taxon>Craniata</taxon>
        <taxon>Vertebrata</taxon>
        <taxon>Euteleostomi</taxon>
        <taxon>Actinopterygii</taxon>
        <taxon>Neopterygii</taxon>
        <taxon>Teleostei</taxon>
        <taxon>Anguilliformes</taxon>
        <taxon>Anguillidae</taxon>
        <taxon>Anguilla</taxon>
    </lineage>
</organism>
<evidence type="ECO:0000313" key="1">
    <source>
        <dbReference type="EMBL" id="JAH18146.1"/>
    </source>
</evidence>
<sequence length="60" mass="6917">MLNATRPQLRSESFVMRLFQGSRFKVIFIVPRGEICFAARVHIKTIQKDNITTTSTPLNH</sequence>
<dbReference type="AlphaFoldDB" id="A0A0E9QMJ7"/>
<dbReference type="EMBL" id="GBXM01090431">
    <property type="protein sequence ID" value="JAH18146.1"/>
    <property type="molecule type" value="Transcribed_RNA"/>
</dbReference>
<reference evidence="1" key="2">
    <citation type="journal article" date="2015" name="Fish Shellfish Immunol.">
        <title>Early steps in the European eel (Anguilla anguilla)-Vibrio vulnificus interaction in the gills: Role of the RtxA13 toxin.</title>
        <authorList>
            <person name="Callol A."/>
            <person name="Pajuelo D."/>
            <person name="Ebbesson L."/>
            <person name="Teles M."/>
            <person name="MacKenzie S."/>
            <person name="Amaro C."/>
        </authorList>
    </citation>
    <scope>NUCLEOTIDE SEQUENCE</scope>
</reference>
<name>A0A0E9QMJ7_ANGAN</name>
<accession>A0A0E9QMJ7</accession>
<reference evidence="1" key="1">
    <citation type="submission" date="2014-11" db="EMBL/GenBank/DDBJ databases">
        <authorList>
            <person name="Amaro Gonzalez C."/>
        </authorList>
    </citation>
    <scope>NUCLEOTIDE SEQUENCE</scope>
</reference>